<reference evidence="4 5" key="1">
    <citation type="submission" date="2017-04" db="EMBL/GenBank/DDBJ databases">
        <authorList>
            <person name="Afonso C.L."/>
            <person name="Miller P.J."/>
            <person name="Scott M.A."/>
            <person name="Spackman E."/>
            <person name="Goraichik I."/>
            <person name="Dimitrov K.M."/>
            <person name="Suarez D.L."/>
            <person name="Swayne D.E."/>
        </authorList>
    </citation>
    <scope>NUCLEOTIDE SEQUENCE [LARGE SCALE GENOMIC DNA]</scope>
    <source>
        <strain evidence="4 5">CGMCC 1.12644</strain>
    </source>
</reference>
<dbReference type="STRING" id="1387277.SAMN06295998_12622"/>
<proteinExistence type="predicted"/>
<dbReference type="EMBL" id="FWYD01000026">
    <property type="protein sequence ID" value="SMD07370.1"/>
    <property type="molecule type" value="Genomic_DNA"/>
</dbReference>
<dbReference type="GO" id="GO:0042834">
    <property type="term" value="F:peptidoglycan binding"/>
    <property type="evidence" value="ECO:0007669"/>
    <property type="project" value="InterPro"/>
</dbReference>
<keyword evidence="2" id="KW-0732">Signal</keyword>
<dbReference type="Pfam" id="PF05036">
    <property type="entry name" value="SPOR"/>
    <property type="match status" value="1"/>
</dbReference>
<dbReference type="OrthoDB" id="7843142at2"/>
<name>A0A1W2ECB3_9RHOB</name>
<feature type="chain" id="PRO_5012054433" evidence="2">
    <location>
        <begin position="21"/>
        <end position="217"/>
    </location>
</feature>
<sequence length="217" mass="22366">MQIASLIASAVLVIGTSAFGQGAGTAAGQGAGASSGDLLHAPAEAPPAEFPGAQYVDSRGCIFVRSIDDGREDWVPRIARSGQMICGAVPSLTTLAGQTPQVRPMARRAPATGGSAAGSDTAARNATQTIPNIAGTPDPNGLPGRFVQAGSFRSEKTAQEAVQKIAGTGLPVTVKRWRRGRVYYQVVLAGPLHGTVAQERGVRIVRGEGFSDAYLRD</sequence>
<feature type="compositionally biased region" description="Low complexity" evidence="1">
    <location>
        <begin position="34"/>
        <end position="43"/>
    </location>
</feature>
<dbReference type="InterPro" id="IPR007730">
    <property type="entry name" value="SPOR-like_dom"/>
</dbReference>
<evidence type="ECO:0000313" key="5">
    <source>
        <dbReference type="Proteomes" id="UP000192330"/>
    </source>
</evidence>
<feature type="domain" description="SPOR" evidence="3">
    <location>
        <begin position="139"/>
        <end position="217"/>
    </location>
</feature>
<feature type="region of interest" description="Disordered" evidence="1">
    <location>
        <begin position="24"/>
        <end position="51"/>
    </location>
</feature>
<feature type="signal peptide" evidence="2">
    <location>
        <begin position="1"/>
        <end position="20"/>
    </location>
</feature>
<dbReference type="Proteomes" id="UP000192330">
    <property type="component" value="Unassembled WGS sequence"/>
</dbReference>
<feature type="compositionally biased region" description="Gly residues" evidence="1">
    <location>
        <begin position="24"/>
        <end position="33"/>
    </location>
</feature>
<evidence type="ECO:0000259" key="3">
    <source>
        <dbReference type="PROSITE" id="PS51724"/>
    </source>
</evidence>
<evidence type="ECO:0000256" key="2">
    <source>
        <dbReference type="SAM" id="SignalP"/>
    </source>
</evidence>
<dbReference type="InterPro" id="IPR036680">
    <property type="entry name" value="SPOR-like_sf"/>
</dbReference>
<protein>
    <submittedName>
        <fullName evidence="4">Sporulation related domain-containing protein</fullName>
    </submittedName>
</protein>
<gene>
    <name evidence="4" type="ORF">SAMN06295998_12622</name>
</gene>
<accession>A0A1W2ECB3</accession>
<evidence type="ECO:0000313" key="4">
    <source>
        <dbReference type="EMBL" id="SMD07370.1"/>
    </source>
</evidence>
<dbReference type="PROSITE" id="PS51724">
    <property type="entry name" value="SPOR"/>
    <property type="match status" value="1"/>
</dbReference>
<dbReference type="AlphaFoldDB" id="A0A1W2ECB3"/>
<dbReference type="Gene3D" id="3.30.70.1070">
    <property type="entry name" value="Sporulation related repeat"/>
    <property type="match status" value="1"/>
</dbReference>
<dbReference type="SUPFAM" id="SSF110997">
    <property type="entry name" value="Sporulation related repeat"/>
    <property type="match status" value="1"/>
</dbReference>
<evidence type="ECO:0000256" key="1">
    <source>
        <dbReference type="SAM" id="MobiDB-lite"/>
    </source>
</evidence>
<dbReference type="RefSeq" id="WP_084354754.1">
    <property type="nucleotide sequence ID" value="NZ_FWYD01000026.1"/>
</dbReference>
<organism evidence="4 5">
    <name type="scientific">Primorskyibacter flagellatus</name>
    <dbReference type="NCBI Taxonomy" id="1387277"/>
    <lineage>
        <taxon>Bacteria</taxon>
        <taxon>Pseudomonadati</taxon>
        <taxon>Pseudomonadota</taxon>
        <taxon>Alphaproteobacteria</taxon>
        <taxon>Rhodobacterales</taxon>
        <taxon>Roseobacteraceae</taxon>
        <taxon>Primorskyibacter</taxon>
    </lineage>
</organism>
<keyword evidence="5" id="KW-1185">Reference proteome</keyword>